<comment type="caution">
    <text evidence="1">The sequence shown here is derived from an EMBL/GenBank/DDBJ whole genome shotgun (WGS) entry which is preliminary data.</text>
</comment>
<name>A0ABQ7QES9_PLUXY</name>
<dbReference type="Proteomes" id="UP000823941">
    <property type="component" value="Chromosome 16"/>
</dbReference>
<proteinExistence type="predicted"/>
<sequence length="62" mass="6781">MKNVFQLSLEIFPSDFLEDTMVYAKNVATTPALVCGFSSQFALVPPLIDKPHVCDATLFTAS</sequence>
<gene>
    <name evidence="1" type="ORF">JYU34_012279</name>
</gene>
<reference evidence="1 2" key="1">
    <citation type="submission" date="2021-06" db="EMBL/GenBank/DDBJ databases">
        <title>A haploid diamondback moth (Plutella xylostella L.) genome assembly resolves 31 chromosomes and identifies a diamide resistance mutation.</title>
        <authorList>
            <person name="Ward C.M."/>
            <person name="Perry K.D."/>
            <person name="Baker G."/>
            <person name="Powis K."/>
            <person name="Heckel D.G."/>
            <person name="Baxter S.W."/>
        </authorList>
    </citation>
    <scope>NUCLEOTIDE SEQUENCE [LARGE SCALE GENOMIC DNA]</scope>
    <source>
        <strain evidence="1 2">LV</strain>
        <tissue evidence="1">Single pupa</tissue>
    </source>
</reference>
<dbReference type="EMBL" id="JAHIBW010000016">
    <property type="protein sequence ID" value="KAG7303721.1"/>
    <property type="molecule type" value="Genomic_DNA"/>
</dbReference>
<evidence type="ECO:0000313" key="1">
    <source>
        <dbReference type="EMBL" id="KAG7303721.1"/>
    </source>
</evidence>
<evidence type="ECO:0000313" key="2">
    <source>
        <dbReference type="Proteomes" id="UP000823941"/>
    </source>
</evidence>
<keyword evidence="2" id="KW-1185">Reference proteome</keyword>
<accession>A0ABQ7QES9</accession>
<protein>
    <submittedName>
        <fullName evidence="1">Uncharacterized protein</fullName>
    </submittedName>
</protein>
<organism evidence="1 2">
    <name type="scientific">Plutella xylostella</name>
    <name type="common">Diamondback moth</name>
    <name type="synonym">Plutella maculipennis</name>
    <dbReference type="NCBI Taxonomy" id="51655"/>
    <lineage>
        <taxon>Eukaryota</taxon>
        <taxon>Metazoa</taxon>
        <taxon>Ecdysozoa</taxon>
        <taxon>Arthropoda</taxon>
        <taxon>Hexapoda</taxon>
        <taxon>Insecta</taxon>
        <taxon>Pterygota</taxon>
        <taxon>Neoptera</taxon>
        <taxon>Endopterygota</taxon>
        <taxon>Lepidoptera</taxon>
        <taxon>Glossata</taxon>
        <taxon>Ditrysia</taxon>
        <taxon>Yponomeutoidea</taxon>
        <taxon>Plutellidae</taxon>
        <taxon>Plutella</taxon>
    </lineage>
</organism>